<feature type="coiled-coil region" evidence="1">
    <location>
        <begin position="70"/>
        <end position="97"/>
    </location>
</feature>
<proteinExistence type="predicted"/>
<keyword evidence="1" id="KW-0175">Coiled coil</keyword>
<evidence type="ECO:0000256" key="1">
    <source>
        <dbReference type="SAM" id="Coils"/>
    </source>
</evidence>
<dbReference type="InterPro" id="IPR008323">
    <property type="entry name" value="UCP033563"/>
</dbReference>
<dbReference type="Pfam" id="PF06245">
    <property type="entry name" value="DUF1015"/>
    <property type="match status" value="1"/>
</dbReference>
<reference evidence="2" key="1">
    <citation type="submission" date="2020-01" db="EMBL/GenBank/DDBJ databases">
        <authorList>
            <person name="Meier V. D."/>
            <person name="Meier V D."/>
        </authorList>
    </citation>
    <scope>NUCLEOTIDE SEQUENCE</scope>
    <source>
        <strain evidence="2">HLG_WM_MAG_10</strain>
    </source>
</reference>
<dbReference type="PANTHER" id="PTHR36454:SF1">
    <property type="entry name" value="DUF1015 DOMAIN-CONTAINING PROTEIN"/>
    <property type="match status" value="1"/>
</dbReference>
<accession>A0A6S6TUE0</accession>
<protein>
    <recommendedName>
        <fullName evidence="3">DUF1015 domain-containing protein</fullName>
    </recommendedName>
</protein>
<evidence type="ECO:0000313" key="2">
    <source>
        <dbReference type="EMBL" id="CAA6824352.1"/>
    </source>
</evidence>
<name>A0A6S6TUE0_9BACT</name>
<dbReference type="EMBL" id="CACVAQ010000344">
    <property type="protein sequence ID" value="CAA6824352.1"/>
    <property type="molecule type" value="Genomic_DNA"/>
</dbReference>
<organism evidence="2">
    <name type="scientific">uncultured Aureispira sp</name>
    <dbReference type="NCBI Taxonomy" id="1331704"/>
    <lineage>
        <taxon>Bacteria</taxon>
        <taxon>Pseudomonadati</taxon>
        <taxon>Bacteroidota</taxon>
        <taxon>Saprospiria</taxon>
        <taxon>Saprospirales</taxon>
        <taxon>Saprospiraceae</taxon>
        <taxon>Aureispira</taxon>
        <taxon>environmental samples</taxon>
    </lineage>
</organism>
<dbReference type="PANTHER" id="PTHR36454">
    <property type="entry name" value="LMO2823 PROTEIN"/>
    <property type="match status" value="1"/>
</dbReference>
<dbReference type="AlphaFoldDB" id="A0A6S6TUE0"/>
<evidence type="ECO:0008006" key="3">
    <source>
        <dbReference type="Google" id="ProtNLM"/>
    </source>
</evidence>
<gene>
    <name evidence="2" type="ORF">HELGO_WM19487</name>
</gene>
<sequence>MAKISPFRAALPDLSDIISFDDFFGSAKRKFSMYLSDGIYCQNKKKALYIYRIKRPHRSHTGLLACTNVLDYINGEIKKHENTLAAKEAKMMRLLEERQALIKPILLTYPNVLEIDALINRLTTSTPPSFHIPFQDEEHIFWRIDDPTRIEVLTKAFDRHVKESYICDGHHRAKTSELLYKRYLKTNELTTTKTQFNFMLVAYFPASEVEIHNYNRIIADLGALSEKGFLEQLGTYYNIKPLEKNYTPISKHEMGMYLADQWYKLSLKKTYCPLPNTPTKETLDVYFLNKFVLEGILQIEDVRTEPDIKYVEGPKGAFSLERKVREGKGKIGFNLYPVALEDLIKISDEQDTLPPKSTWIEPRMRNGFIAHLYKKVVEE</sequence>